<dbReference type="Pfam" id="PF13622">
    <property type="entry name" value="4HBT_3"/>
    <property type="match status" value="1"/>
</dbReference>
<dbReference type="InterPro" id="IPR049450">
    <property type="entry name" value="ACOT8-like_C"/>
</dbReference>
<dbReference type="InterPro" id="IPR029069">
    <property type="entry name" value="HotDog_dom_sf"/>
</dbReference>
<dbReference type="RefSeq" id="XP_017990564.1">
    <property type="nucleotide sequence ID" value="XM_018135115.1"/>
</dbReference>
<dbReference type="OrthoDB" id="68328at2759"/>
<comment type="similarity">
    <text evidence="1">Belongs to the C/M/P thioester hydrolase family.</text>
</comment>
<dbReference type="PANTHER" id="PTHR11066:SF35">
    <property type="entry name" value="ACYL-COA THIOESTERASE II"/>
    <property type="match status" value="1"/>
</dbReference>
<keyword evidence="2" id="KW-0378">Hydrolase</keyword>
<evidence type="ECO:0000256" key="1">
    <source>
        <dbReference type="ARBA" id="ARBA00006538"/>
    </source>
</evidence>
<comment type="caution">
    <text evidence="5">The sequence shown here is derived from an EMBL/GenBank/DDBJ whole genome shotgun (WGS) entry which is preliminary data.</text>
</comment>
<keyword evidence="6" id="KW-1185">Reference proteome</keyword>
<reference evidence="5 6" key="1">
    <citation type="submission" date="2015-07" db="EMBL/GenBank/DDBJ databases">
        <title>Draft Genome Sequence of Malassezia furfur CBS1878 and Malassezia pachydermatis CBS1879.</title>
        <authorList>
            <person name="Triana S."/>
            <person name="Ohm R."/>
            <person name="Gonzalez A."/>
            <person name="DeCock H."/>
            <person name="Restrepo S."/>
            <person name="Celis A."/>
        </authorList>
    </citation>
    <scope>NUCLEOTIDE SEQUENCE [LARGE SCALE GENOMIC DNA]</scope>
    <source>
        <strain evidence="5 6">CBS 1879</strain>
    </source>
</reference>
<proteinExistence type="inferred from homology"/>
<organism evidence="5 6">
    <name type="scientific">Malassezia pachydermatis</name>
    <dbReference type="NCBI Taxonomy" id="77020"/>
    <lineage>
        <taxon>Eukaryota</taxon>
        <taxon>Fungi</taxon>
        <taxon>Dikarya</taxon>
        <taxon>Basidiomycota</taxon>
        <taxon>Ustilaginomycotina</taxon>
        <taxon>Malasseziomycetes</taxon>
        <taxon>Malasseziales</taxon>
        <taxon>Malasseziaceae</taxon>
        <taxon>Malassezia</taxon>
    </lineage>
</organism>
<dbReference type="Gene3D" id="2.40.160.210">
    <property type="entry name" value="Acyl-CoA thioesterase, double hotdog domain"/>
    <property type="match status" value="1"/>
</dbReference>
<dbReference type="GeneID" id="28726990"/>
<name>A0A0M9VNC2_9BASI</name>
<evidence type="ECO:0000256" key="2">
    <source>
        <dbReference type="ARBA" id="ARBA00022801"/>
    </source>
</evidence>
<accession>A0A0M9VNC2</accession>
<dbReference type="Proteomes" id="UP000037751">
    <property type="component" value="Unassembled WGS sequence"/>
</dbReference>
<dbReference type="GO" id="GO:0005782">
    <property type="term" value="C:peroxisomal matrix"/>
    <property type="evidence" value="ECO:0007669"/>
    <property type="project" value="UniProtKB-SubCell"/>
</dbReference>
<dbReference type="Pfam" id="PF20789">
    <property type="entry name" value="4HBT_3C"/>
    <property type="match status" value="1"/>
</dbReference>
<dbReference type="VEuPathDB" id="FungiDB:Malapachy_0599"/>
<dbReference type="GO" id="GO:0006637">
    <property type="term" value="P:acyl-CoA metabolic process"/>
    <property type="evidence" value="ECO:0007669"/>
    <property type="project" value="InterPro"/>
</dbReference>
<dbReference type="STRING" id="77020.A0A0M9VNC2"/>
<feature type="domain" description="Acyl-CoA thioesterase-like C-terminal" evidence="4">
    <location>
        <begin position="267"/>
        <end position="355"/>
    </location>
</feature>
<protein>
    <submittedName>
        <fullName evidence="5">Acyl-thioesterase ii</fullName>
    </submittedName>
</protein>
<dbReference type="InterPro" id="IPR049449">
    <property type="entry name" value="TesB_ACOT8-like_N"/>
</dbReference>
<evidence type="ECO:0000313" key="5">
    <source>
        <dbReference type="EMBL" id="KOS12932.1"/>
    </source>
</evidence>
<dbReference type="EMBL" id="LGAV01000008">
    <property type="protein sequence ID" value="KOS12932.1"/>
    <property type="molecule type" value="Genomic_DNA"/>
</dbReference>
<evidence type="ECO:0000259" key="4">
    <source>
        <dbReference type="Pfam" id="PF20789"/>
    </source>
</evidence>
<evidence type="ECO:0000259" key="3">
    <source>
        <dbReference type="Pfam" id="PF13622"/>
    </source>
</evidence>
<dbReference type="InterPro" id="IPR003703">
    <property type="entry name" value="Acyl_CoA_thio"/>
</dbReference>
<dbReference type="InterPro" id="IPR042171">
    <property type="entry name" value="Acyl-CoA_hotdog"/>
</dbReference>
<sequence length="381" mass="41658">MSSNIPPFLQMIGLQKTEDPWVFEGTSLPLPLGNLRPIAYGGFAIATAINAAGQTMPKDGHFVPYSLTGHFLGPASLKTPYVCEVQPVRDTRTFCTRFVTVKQRSSKGDLRSVLSITLDLINSPDSTKEALQKAKEAGIEPACKGSLLRYGASPPWVVEHANDLLPFDKISAQLVKSGEIDASVVKMQSDFLDLWNKLFEMRPVPHSVLFQNSMGMSDQPTTQDKLAITQRRSFDWMHMNHRLPAVDGSEGPVPAGPNGTLPVPAVIAHIAVMAFALDGAIAFAPLSLANKSIFDAEAASTLEFAQRFHTDVPDMNQWLLREILPINAGWQRTYSEARLFDHDGHHIATCSQQCVLRPADGDVVAEPWPAPKPMPTPASKL</sequence>
<evidence type="ECO:0000313" key="6">
    <source>
        <dbReference type="Proteomes" id="UP000037751"/>
    </source>
</evidence>
<dbReference type="GO" id="GO:0047617">
    <property type="term" value="F:fatty acyl-CoA hydrolase activity"/>
    <property type="evidence" value="ECO:0007669"/>
    <property type="project" value="InterPro"/>
</dbReference>
<dbReference type="CDD" id="cd03444">
    <property type="entry name" value="Thioesterase_II_repeat1"/>
    <property type="match status" value="1"/>
</dbReference>
<dbReference type="CDD" id="cd03445">
    <property type="entry name" value="Thioesterase_II_repeat2"/>
    <property type="match status" value="1"/>
</dbReference>
<dbReference type="SUPFAM" id="SSF54637">
    <property type="entry name" value="Thioesterase/thiol ester dehydrase-isomerase"/>
    <property type="match status" value="2"/>
</dbReference>
<feature type="domain" description="Acyl-CoA thioesterase-like N-terminal HotDog" evidence="3">
    <location>
        <begin position="31"/>
        <end position="112"/>
    </location>
</feature>
<dbReference type="GO" id="GO:0009062">
    <property type="term" value="P:fatty acid catabolic process"/>
    <property type="evidence" value="ECO:0007669"/>
    <property type="project" value="TreeGrafter"/>
</dbReference>
<gene>
    <name evidence="5" type="ORF">Malapachy_0599</name>
</gene>
<dbReference type="AlphaFoldDB" id="A0A0M9VNC2"/>
<dbReference type="PANTHER" id="PTHR11066">
    <property type="entry name" value="ACYL-COA THIOESTERASE"/>
    <property type="match status" value="1"/>
</dbReference>